<feature type="compositionally biased region" description="Basic and acidic residues" evidence="7">
    <location>
        <begin position="1"/>
        <end position="10"/>
    </location>
</feature>
<gene>
    <name evidence="9" type="ORF">BJ875DRAFT_485603</name>
</gene>
<evidence type="ECO:0000256" key="3">
    <source>
        <dbReference type="ARBA" id="ARBA00022723"/>
    </source>
</evidence>
<evidence type="ECO:0000313" key="9">
    <source>
        <dbReference type="EMBL" id="KAG9232945.1"/>
    </source>
</evidence>
<dbReference type="GO" id="GO:0005739">
    <property type="term" value="C:mitochondrion"/>
    <property type="evidence" value="ECO:0007669"/>
    <property type="project" value="TreeGrafter"/>
</dbReference>
<keyword evidence="5" id="KW-0460">Magnesium</keyword>
<evidence type="ECO:0000256" key="7">
    <source>
        <dbReference type="SAM" id="MobiDB-lite"/>
    </source>
</evidence>
<dbReference type="InterPro" id="IPR015797">
    <property type="entry name" value="NUDIX_hydrolase-like_dom_sf"/>
</dbReference>
<organism evidence="9 10">
    <name type="scientific">Amylocarpus encephaloides</name>
    <dbReference type="NCBI Taxonomy" id="45428"/>
    <lineage>
        <taxon>Eukaryota</taxon>
        <taxon>Fungi</taxon>
        <taxon>Dikarya</taxon>
        <taxon>Ascomycota</taxon>
        <taxon>Pezizomycotina</taxon>
        <taxon>Leotiomycetes</taxon>
        <taxon>Helotiales</taxon>
        <taxon>Helotiales incertae sedis</taxon>
        <taxon>Amylocarpus</taxon>
    </lineage>
</organism>
<dbReference type="AlphaFoldDB" id="A0A9P7YG22"/>
<dbReference type="GO" id="GO:0016818">
    <property type="term" value="F:hydrolase activity, acting on acid anhydrides, in phosphorus-containing anhydrides"/>
    <property type="evidence" value="ECO:0007669"/>
    <property type="project" value="InterPro"/>
</dbReference>
<comment type="cofactor">
    <cofactor evidence="1">
        <name>Mn(2+)</name>
        <dbReference type="ChEBI" id="CHEBI:29035"/>
    </cofactor>
</comment>
<sequence length="353" mass="38947">MAPSKTDLEKQYMSTKPVEKKPVAVPRPSSSILLISPTNEILLLSRVNTSSSFASAHVFPGGNLDPTQDGDLPAVDDPLRHFDGPTYRLGAVRECFEESGILLARKKGDKSGELLQVDENEREKARKEIHGGKIRFEDWVERVGGEIDAESLIPFTRWVTPTNLPKRFTTQMYLYFLPLQASVSSKSTIPVPTHDGGLEHATAAFSPCSSWLHQAKSNQIILFPPQYYLMHLLAPFLTASSSSASSSSSPPSNTELQRQRDAVLEFLDGDGDGMGVKWAFKVMSPTSLLMRKSDGRVVLALDKPGPELKGSGRKGDTLRVVLVKFGKGGPRDVEVRWRKDVLDEERTGEESKL</sequence>
<dbReference type="Proteomes" id="UP000824998">
    <property type="component" value="Unassembled WGS sequence"/>
</dbReference>
<keyword evidence="6" id="KW-0464">Manganese</keyword>
<evidence type="ECO:0000256" key="2">
    <source>
        <dbReference type="ARBA" id="ARBA00001946"/>
    </source>
</evidence>
<evidence type="ECO:0000256" key="1">
    <source>
        <dbReference type="ARBA" id="ARBA00001936"/>
    </source>
</evidence>
<feature type="domain" description="Nudix hydrolase" evidence="8">
    <location>
        <begin position="25"/>
        <end position="181"/>
    </location>
</feature>
<evidence type="ECO:0000313" key="10">
    <source>
        <dbReference type="Proteomes" id="UP000824998"/>
    </source>
</evidence>
<comment type="cofactor">
    <cofactor evidence="2">
        <name>Mg(2+)</name>
        <dbReference type="ChEBI" id="CHEBI:18420"/>
    </cofactor>
</comment>
<keyword evidence="10" id="KW-1185">Reference proteome</keyword>
<evidence type="ECO:0000256" key="5">
    <source>
        <dbReference type="ARBA" id="ARBA00022842"/>
    </source>
</evidence>
<dbReference type="CDD" id="cd18870">
    <property type="entry name" value="NUDIX_AcylCoAdiphos_Nudt19"/>
    <property type="match status" value="1"/>
</dbReference>
<dbReference type="SUPFAM" id="SSF55811">
    <property type="entry name" value="Nudix"/>
    <property type="match status" value="1"/>
</dbReference>
<dbReference type="Gene3D" id="3.90.79.10">
    <property type="entry name" value="Nucleoside Triphosphate Pyrophosphohydrolase"/>
    <property type="match status" value="1"/>
</dbReference>
<proteinExistence type="predicted"/>
<reference evidence="9" key="1">
    <citation type="journal article" date="2021" name="IMA Fungus">
        <title>Genomic characterization of three marine fungi, including Emericellopsis atlantica sp. nov. with signatures of a generalist lifestyle and marine biomass degradation.</title>
        <authorList>
            <person name="Hagestad O.C."/>
            <person name="Hou L."/>
            <person name="Andersen J.H."/>
            <person name="Hansen E.H."/>
            <person name="Altermark B."/>
            <person name="Li C."/>
            <person name="Kuhnert E."/>
            <person name="Cox R.J."/>
            <person name="Crous P.W."/>
            <person name="Spatafora J.W."/>
            <person name="Lail K."/>
            <person name="Amirebrahimi M."/>
            <person name="Lipzen A."/>
            <person name="Pangilinan J."/>
            <person name="Andreopoulos W."/>
            <person name="Hayes R.D."/>
            <person name="Ng V."/>
            <person name="Grigoriev I.V."/>
            <person name="Jackson S.A."/>
            <person name="Sutton T.D.S."/>
            <person name="Dobson A.D.W."/>
            <person name="Rama T."/>
        </authorList>
    </citation>
    <scope>NUCLEOTIDE SEQUENCE</scope>
    <source>
        <strain evidence="9">TRa018bII</strain>
    </source>
</reference>
<keyword evidence="3" id="KW-0479">Metal-binding</keyword>
<dbReference type="PROSITE" id="PS51462">
    <property type="entry name" value="NUDIX"/>
    <property type="match status" value="1"/>
</dbReference>
<dbReference type="OrthoDB" id="1695362at2759"/>
<name>A0A9P7YG22_9HELO</name>
<evidence type="ECO:0000259" key="8">
    <source>
        <dbReference type="PROSITE" id="PS51462"/>
    </source>
</evidence>
<evidence type="ECO:0000256" key="4">
    <source>
        <dbReference type="ARBA" id="ARBA00022801"/>
    </source>
</evidence>
<comment type="caution">
    <text evidence="9">The sequence shown here is derived from an EMBL/GenBank/DDBJ whole genome shotgun (WGS) entry which is preliminary data.</text>
</comment>
<evidence type="ECO:0000256" key="6">
    <source>
        <dbReference type="ARBA" id="ARBA00023211"/>
    </source>
</evidence>
<protein>
    <recommendedName>
        <fullName evidence="8">Nudix hydrolase domain-containing protein</fullName>
    </recommendedName>
</protein>
<dbReference type="PANTHER" id="PTHR12318">
    <property type="entry name" value="TESTOSTERONE-REGULATED PROTEIN RP2"/>
    <property type="match status" value="1"/>
</dbReference>
<accession>A0A9P7YG22</accession>
<keyword evidence="4" id="KW-0378">Hydrolase</keyword>
<feature type="region of interest" description="Disordered" evidence="7">
    <location>
        <begin position="1"/>
        <end position="23"/>
    </location>
</feature>
<dbReference type="GO" id="GO:0046872">
    <property type="term" value="F:metal ion binding"/>
    <property type="evidence" value="ECO:0007669"/>
    <property type="project" value="UniProtKB-KW"/>
</dbReference>
<dbReference type="InterPro" id="IPR000086">
    <property type="entry name" value="NUDIX_hydrolase_dom"/>
</dbReference>
<dbReference type="EMBL" id="MU251523">
    <property type="protein sequence ID" value="KAG9232945.1"/>
    <property type="molecule type" value="Genomic_DNA"/>
</dbReference>
<dbReference type="PANTHER" id="PTHR12318:SF0">
    <property type="entry name" value="ACYL-COENZYME A DIPHOSPHATASE NUDT19"/>
    <property type="match status" value="1"/>
</dbReference>
<dbReference type="InterPro" id="IPR039121">
    <property type="entry name" value="NUDT19"/>
</dbReference>